<name>A0A8H3LNI7_9GLOM</name>
<proteinExistence type="predicted"/>
<protein>
    <submittedName>
        <fullName evidence="1">Uncharacterized protein</fullName>
    </submittedName>
</protein>
<evidence type="ECO:0000313" key="2">
    <source>
        <dbReference type="Proteomes" id="UP000615446"/>
    </source>
</evidence>
<dbReference type="Proteomes" id="UP000615446">
    <property type="component" value="Unassembled WGS sequence"/>
</dbReference>
<accession>A0A8H3LNI7</accession>
<evidence type="ECO:0000313" key="1">
    <source>
        <dbReference type="EMBL" id="GES88965.1"/>
    </source>
</evidence>
<dbReference type="AlphaFoldDB" id="A0A8H3LNI7"/>
<dbReference type="OrthoDB" id="2412901at2759"/>
<organism evidence="1 2">
    <name type="scientific">Rhizophagus clarus</name>
    <dbReference type="NCBI Taxonomy" id="94130"/>
    <lineage>
        <taxon>Eukaryota</taxon>
        <taxon>Fungi</taxon>
        <taxon>Fungi incertae sedis</taxon>
        <taxon>Mucoromycota</taxon>
        <taxon>Glomeromycotina</taxon>
        <taxon>Glomeromycetes</taxon>
        <taxon>Glomerales</taxon>
        <taxon>Glomeraceae</taxon>
        <taxon>Rhizophagus</taxon>
    </lineage>
</organism>
<gene>
    <name evidence="1" type="ORF">RCL2_001588700</name>
</gene>
<reference evidence="1" key="1">
    <citation type="submission" date="2019-10" db="EMBL/GenBank/DDBJ databases">
        <title>Conservation and host-specific expression of non-tandemly repeated heterogenous ribosome RNA gene in arbuscular mycorrhizal fungi.</title>
        <authorList>
            <person name="Maeda T."/>
            <person name="Kobayashi Y."/>
            <person name="Nakagawa T."/>
            <person name="Ezawa T."/>
            <person name="Yamaguchi K."/>
            <person name="Bino T."/>
            <person name="Nishimoto Y."/>
            <person name="Shigenobu S."/>
            <person name="Kawaguchi M."/>
        </authorList>
    </citation>
    <scope>NUCLEOTIDE SEQUENCE</scope>
    <source>
        <strain evidence="1">HR1</strain>
    </source>
</reference>
<dbReference type="EMBL" id="BLAL01000182">
    <property type="protein sequence ID" value="GES88965.1"/>
    <property type="molecule type" value="Genomic_DNA"/>
</dbReference>
<sequence length="67" mass="7445">MYLSAAQYPTIADIRFVFLGILEHLETGTSATEAVSAITSLLANYNNVTIPENHDVDDSETPHQYFQ</sequence>
<comment type="caution">
    <text evidence="1">The sequence shown here is derived from an EMBL/GenBank/DDBJ whole genome shotgun (WGS) entry which is preliminary data.</text>
</comment>